<dbReference type="PANTHER" id="PTHR43309">
    <property type="entry name" value="5-OXOPROLINASE SUBUNIT C"/>
    <property type="match status" value="1"/>
</dbReference>
<evidence type="ECO:0000313" key="6">
    <source>
        <dbReference type="Proteomes" id="UP000295560"/>
    </source>
</evidence>
<reference evidence="5 6" key="1">
    <citation type="submission" date="2019-03" db="EMBL/GenBank/DDBJ databases">
        <title>Sequencing the genomes of 1000 actinobacteria strains.</title>
        <authorList>
            <person name="Klenk H.-P."/>
        </authorList>
    </citation>
    <scope>NUCLEOTIDE SEQUENCE [LARGE SCALE GENOMIC DNA]</scope>
    <source>
        <strain evidence="5 6">DSM 44969</strain>
    </source>
</reference>
<dbReference type="InterPro" id="IPR052708">
    <property type="entry name" value="PxpC"/>
</dbReference>
<keyword evidence="3" id="KW-0067">ATP-binding</keyword>
<evidence type="ECO:0000313" key="5">
    <source>
        <dbReference type="EMBL" id="TCK25645.1"/>
    </source>
</evidence>
<dbReference type="GO" id="GO:0016787">
    <property type="term" value="F:hydrolase activity"/>
    <property type="evidence" value="ECO:0007669"/>
    <property type="project" value="UniProtKB-KW"/>
</dbReference>
<sequence length="330" mass="35499">MPGATPALEILEPGLETTVQDYPGRVGRQALGFFPSGPVDHLAFRVANRLVSNPPGAAALEIPLGRFQASVMCPGLVAVTGPDTTITLNDEPIPQWESVPVVTGDLLTCDRIRGPGHRLYLAIAGGIAVPEVFGSRSTFLVPGIGGYNGRALEQADILDAEIPGRRPPTRRLPTSLRPAYTDQWDVEVVRGPHADPDFLTPGDIDVLFGSSWRCDLNSDRVGIRFNPHRFEWARESSGVAGGHPSNLLDNSYPLGGILAYGDVLTILGPDSNTSGGFAVVATVAQAALWKVGQFRPGRDRVRFREVDLEQAGALARHVAHVLDDRHFERA</sequence>
<dbReference type="Gene3D" id="2.40.100.10">
    <property type="entry name" value="Cyclophilin-like"/>
    <property type="match status" value="1"/>
</dbReference>
<dbReference type="OrthoDB" id="9768696at2"/>
<dbReference type="PANTHER" id="PTHR43309:SF3">
    <property type="entry name" value="5-OXOPROLINASE SUBUNIT C"/>
    <property type="match status" value="1"/>
</dbReference>
<name>A0A4R1HX26_PSEEN</name>
<dbReference type="Pfam" id="PF02626">
    <property type="entry name" value="CT_A_B"/>
    <property type="match status" value="1"/>
</dbReference>
<evidence type="ECO:0000259" key="4">
    <source>
        <dbReference type="SMART" id="SM00797"/>
    </source>
</evidence>
<organism evidence="5 6">
    <name type="scientific">Pseudonocardia endophytica</name>
    <dbReference type="NCBI Taxonomy" id="401976"/>
    <lineage>
        <taxon>Bacteria</taxon>
        <taxon>Bacillati</taxon>
        <taxon>Actinomycetota</taxon>
        <taxon>Actinomycetes</taxon>
        <taxon>Pseudonocardiales</taxon>
        <taxon>Pseudonocardiaceae</taxon>
        <taxon>Pseudonocardia</taxon>
    </lineage>
</organism>
<dbReference type="AlphaFoldDB" id="A0A4R1HX26"/>
<dbReference type="EMBL" id="SMFZ01000001">
    <property type="protein sequence ID" value="TCK25645.1"/>
    <property type="molecule type" value="Genomic_DNA"/>
</dbReference>
<dbReference type="GO" id="GO:0005524">
    <property type="term" value="F:ATP binding"/>
    <property type="evidence" value="ECO:0007669"/>
    <property type="project" value="UniProtKB-KW"/>
</dbReference>
<gene>
    <name evidence="5" type="ORF">EV378_1462</name>
</gene>
<comment type="caution">
    <text evidence="5">The sequence shown here is derived from an EMBL/GenBank/DDBJ whole genome shotgun (WGS) entry which is preliminary data.</text>
</comment>
<keyword evidence="2" id="KW-0378">Hydrolase</keyword>
<keyword evidence="1" id="KW-0547">Nucleotide-binding</keyword>
<dbReference type="SUPFAM" id="SSF50891">
    <property type="entry name" value="Cyclophilin-like"/>
    <property type="match status" value="1"/>
</dbReference>
<keyword evidence="6" id="KW-1185">Reference proteome</keyword>
<evidence type="ECO:0000256" key="2">
    <source>
        <dbReference type="ARBA" id="ARBA00022801"/>
    </source>
</evidence>
<evidence type="ECO:0000256" key="3">
    <source>
        <dbReference type="ARBA" id="ARBA00022840"/>
    </source>
</evidence>
<proteinExistence type="predicted"/>
<feature type="domain" description="Carboxyltransferase" evidence="4">
    <location>
        <begin position="30"/>
        <end position="319"/>
    </location>
</feature>
<dbReference type="Proteomes" id="UP000295560">
    <property type="component" value="Unassembled WGS sequence"/>
</dbReference>
<protein>
    <submittedName>
        <fullName evidence="5">Biotin-dependent carboxylase-like uncharacterized protein</fullName>
    </submittedName>
</protein>
<accession>A0A4R1HX26</accession>
<dbReference type="InterPro" id="IPR003778">
    <property type="entry name" value="CT_A_B"/>
</dbReference>
<evidence type="ECO:0000256" key="1">
    <source>
        <dbReference type="ARBA" id="ARBA00022741"/>
    </source>
</evidence>
<dbReference type="InterPro" id="IPR029000">
    <property type="entry name" value="Cyclophilin-like_dom_sf"/>
</dbReference>
<dbReference type="SMART" id="SM00797">
    <property type="entry name" value="AHS2"/>
    <property type="match status" value="1"/>
</dbReference>